<accession>A0ABN9UQE7</accession>
<evidence type="ECO:0000313" key="2">
    <source>
        <dbReference type="EMBL" id="CAK0862207.1"/>
    </source>
</evidence>
<reference evidence="2" key="1">
    <citation type="submission" date="2023-10" db="EMBL/GenBank/DDBJ databases">
        <authorList>
            <person name="Chen Y."/>
            <person name="Shah S."/>
            <person name="Dougan E. K."/>
            <person name="Thang M."/>
            <person name="Chan C."/>
        </authorList>
    </citation>
    <scope>NUCLEOTIDE SEQUENCE [LARGE SCALE GENOMIC DNA]</scope>
</reference>
<dbReference type="EMBL" id="CAUYUJ010016136">
    <property type="protein sequence ID" value="CAK0862207.1"/>
    <property type="molecule type" value="Genomic_DNA"/>
</dbReference>
<keyword evidence="1" id="KW-0812">Transmembrane</keyword>
<sequence length="222" mass="24226">MAPQAMSFIQAMACSTELIAKDHAMTAYTTFVRGELSKSKHGLNDGAFDAVNSAAKETVKADFDQMLIFGGDVVRRDIWKSIEDSLEDLQTTLRAENERLLGQGLVAFAGVALLGVCFFMVDRASDIVCDWWLQTCVDLSKLMCLGYCSILVYIVLQVYRLGSDSGKLSVASAIAEMCKEMVRLLIVYGDAAKCFKLTDVPALARIALASLGARPCQEKKSN</sequence>
<keyword evidence="3" id="KW-1185">Reference proteome</keyword>
<feature type="transmembrane region" description="Helical" evidence="1">
    <location>
        <begin position="100"/>
        <end position="121"/>
    </location>
</feature>
<evidence type="ECO:0000256" key="1">
    <source>
        <dbReference type="SAM" id="Phobius"/>
    </source>
</evidence>
<keyword evidence="1" id="KW-1133">Transmembrane helix</keyword>
<protein>
    <submittedName>
        <fullName evidence="2">Uncharacterized protein</fullName>
    </submittedName>
</protein>
<evidence type="ECO:0000313" key="3">
    <source>
        <dbReference type="Proteomes" id="UP001189429"/>
    </source>
</evidence>
<comment type="caution">
    <text evidence="2">The sequence shown here is derived from an EMBL/GenBank/DDBJ whole genome shotgun (WGS) entry which is preliminary data.</text>
</comment>
<dbReference type="Proteomes" id="UP001189429">
    <property type="component" value="Unassembled WGS sequence"/>
</dbReference>
<organism evidence="2 3">
    <name type="scientific">Prorocentrum cordatum</name>
    <dbReference type="NCBI Taxonomy" id="2364126"/>
    <lineage>
        <taxon>Eukaryota</taxon>
        <taxon>Sar</taxon>
        <taxon>Alveolata</taxon>
        <taxon>Dinophyceae</taxon>
        <taxon>Prorocentrales</taxon>
        <taxon>Prorocentraceae</taxon>
        <taxon>Prorocentrum</taxon>
    </lineage>
</organism>
<gene>
    <name evidence="2" type="ORF">PCOR1329_LOCUS50682</name>
</gene>
<proteinExistence type="predicted"/>
<feature type="transmembrane region" description="Helical" evidence="1">
    <location>
        <begin position="141"/>
        <end position="159"/>
    </location>
</feature>
<keyword evidence="1" id="KW-0472">Membrane</keyword>
<name>A0ABN9UQE7_9DINO</name>